<dbReference type="RefSeq" id="WP_054844490.1">
    <property type="nucleotide sequence ID" value="NZ_AP026830.1"/>
</dbReference>
<evidence type="ECO:0000313" key="5">
    <source>
        <dbReference type="Proteomes" id="UP001060771"/>
    </source>
</evidence>
<dbReference type="InterPro" id="IPR036304">
    <property type="entry name" value="MTH1184"/>
</dbReference>
<dbReference type="SUPFAM" id="SSF57821">
    <property type="entry name" value="Hypothetical protein MTH1184"/>
    <property type="match status" value="1"/>
</dbReference>
<dbReference type="EMBL" id="AP026830">
    <property type="protein sequence ID" value="BDR93132.1"/>
    <property type="molecule type" value="Genomic_DNA"/>
</dbReference>
<dbReference type="Pfam" id="PF09082">
    <property type="entry name" value="DUF1922"/>
    <property type="match status" value="1"/>
</dbReference>
<dbReference type="InterPro" id="IPR015166">
    <property type="entry name" value="DUF1922"/>
</dbReference>
<accession>A0A830EI30</accession>
<gene>
    <name evidence="3" type="ORF">GCM10007112_24910</name>
    <name evidence="2" type="ORF">Vsou_22250</name>
</gene>
<dbReference type="Proteomes" id="UP001060771">
    <property type="component" value="Chromosome"/>
</dbReference>
<reference evidence="2" key="4">
    <citation type="journal article" date="2023" name="Microbiol. Resour. Announc.">
        <title>Complete Genome Sequence of Vulcanisaeta souniana Strain IC-059, a Hyperthermophilic Archaeon Isolated from Hot Spring Water in Japan.</title>
        <authorList>
            <person name="Kato S."/>
            <person name="Itoh T."/>
            <person name="Wu L."/>
            <person name="Ma J."/>
            <person name="Ohkuma M."/>
        </authorList>
    </citation>
    <scope>NUCLEOTIDE SEQUENCE</scope>
    <source>
        <strain evidence="2">JCM 11219</strain>
    </source>
</reference>
<evidence type="ECO:0000313" key="2">
    <source>
        <dbReference type="EMBL" id="BDR93132.1"/>
    </source>
</evidence>
<proteinExistence type="predicted"/>
<evidence type="ECO:0000313" key="3">
    <source>
        <dbReference type="EMBL" id="GGI87046.1"/>
    </source>
</evidence>
<sequence length="66" mass="7594">MYLVITCPRCGNYSVVRDTVKTHECPYCGYLIRIEEASIIARAGNGREAREIILKLKTPRELKRKP</sequence>
<dbReference type="Gene3D" id="3.90.820.10">
    <property type="entry name" value="Structural Genomics, Unknown Function 30-nov-00 1gh9 Mol_id"/>
    <property type="match status" value="1"/>
</dbReference>
<dbReference type="EMBL" id="BMNM01000016">
    <property type="protein sequence ID" value="GGI87046.1"/>
    <property type="molecule type" value="Genomic_DNA"/>
</dbReference>
<protein>
    <recommendedName>
        <fullName evidence="1">DUF1922 domain-containing protein</fullName>
    </recommendedName>
</protein>
<reference evidence="3" key="1">
    <citation type="journal article" date="2014" name="Int. J. Syst. Evol. Microbiol.">
        <title>Complete genome sequence of Corynebacterium casei LMG S-19264T (=DSM 44701T), isolated from a smear-ripened cheese.</title>
        <authorList>
            <consortium name="US DOE Joint Genome Institute (JGI-PGF)"/>
            <person name="Walter F."/>
            <person name="Albersmeier A."/>
            <person name="Kalinowski J."/>
            <person name="Ruckert C."/>
        </authorList>
    </citation>
    <scope>NUCLEOTIDE SEQUENCE</scope>
    <source>
        <strain evidence="3">JCM 11219</strain>
    </source>
</reference>
<dbReference type="Proteomes" id="UP000657075">
    <property type="component" value="Unassembled WGS sequence"/>
</dbReference>
<reference evidence="3" key="2">
    <citation type="submission" date="2020-09" db="EMBL/GenBank/DDBJ databases">
        <authorList>
            <person name="Sun Q."/>
            <person name="Ohkuma M."/>
        </authorList>
    </citation>
    <scope>NUCLEOTIDE SEQUENCE</scope>
    <source>
        <strain evidence="3">JCM 11219</strain>
    </source>
</reference>
<reference evidence="5" key="3">
    <citation type="submission" date="2022-09" db="EMBL/GenBank/DDBJ databases">
        <title>Complete genome sequence of Vulcanisaeta souniana.</title>
        <authorList>
            <person name="Kato S."/>
            <person name="Itoh T."/>
            <person name="Ohkuma M."/>
        </authorList>
    </citation>
    <scope>NUCLEOTIDE SEQUENCE [LARGE SCALE GENOMIC DNA]</scope>
    <source>
        <strain evidence="5">JCM 11219</strain>
    </source>
</reference>
<dbReference type="AlphaFoldDB" id="A0A830EI30"/>
<keyword evidence="5" id="KW-1185">Reference proteome</keyword>
<dbReference type="OrthoDB" id="25930at2157"/>
<organism evidence="3 4">
    <name type="scientific">Vulcanisaeta souniana JCM 11219</name>
    <dbReference type="NCBI Taxonomy" id="1293586"/>
    <lineage>
        <taxon>Archaea</taxon>
        <taxon>Thermoproteota</taxon>
        <taxon>Thermoprotei</taxon>
        <taxon>Thermoproteales</taxon>
        <taxon>Thermoproteaceae</taxon>
        <taxon>Vulcanisaeta</taxon>
    </lineage>
</organism>
<evidence type="ECO:0000259" key="1">
    <source>
        <dbReference type="Pfam" id="PF09082"/>
    </source>
</evidence>
<dbReference type="GeneID" id="76207767"/>
<evidence type="ECO:0000313" key="4">
    <source>
        <dbReference type="Proteomes" id="UP000657075"/>
    </source>
</evidence>
<feature type="domain" description="DUF1922" evidence="1">
    <location>
        <begin position="1"/>
        <end position="56"/>
    </location>
</feature>
<name>A0A830EI30_9CREN</name>